<gene>
    <name evidence="3" type="primary">LOC128199307</name>
</gene>
<evidence type="ECO:0000256" key="1">
    <source>
        <dbReference type="SAM" id="Phobius"/>
    </source>
</evidence>
<feature type="transmembrane region" description="Helical" evidence="1">
    <location>
        <begin position="77"/>
        <end position="103"/>
    </location>
</feature>
<keyword evidence="2" id="KW-1185">Reference proteome</keyword>
<proteinExistence type="predicted"/>
<keyword evidence="1" id="KW-1133">Transmembrane helix</keyword>
<sequence>MEYLTETAVVFSTIIVVFAPALVAGSVSNEVDKIKVIFHNMLLEETGLYIILLIYYPEQEQEIQKVIKYIDARPFKFSVLGIIPMDANFPMIVVNLSITYIIVVLQFTHLY</sequence>
<dbReference type="Proteomes" id="UP001652582">
    <property type="component" value="Chromosome 22"/>
</dbReference>
<keyword evidence="1" id="KW-0812">Transmembrane</keyword>
<evidence type="ECO:0000313" key="2">
    <source>
        <dbReference type="Proteomes" id="UP001652582"/>
    </source>
</evidence>
<keyword evidence="1" id="KW-0472">Membrane</keyword>
<protein>
    <submittedName>
        <fullName evidence="3">Uncharacterized protein LOC128199307</fullName>
    </submittedName>
</protein>
<dbReference type="GeneID" id="128199307"/>
<feature type="transmembrane region" description="Helical" evidence="1">
    <location>
        <begin position="7"/>
        <end position="25"/>
    </location>
</feature>
<dbReference type="RefSeq" id="XP_052744239.1">
    <property type="nucleotide sequence ID" value="XM_052888279.1"/>
</dbReference>
<accession>A0ABM3LYU9</accession>
<name>A0ABM3LYU9_BICAN</name>
<reference evidence="3" key="1">
    <citation type="submission" date="2025-08" db="UniProtKB">
        <authorList>
            <consortium name="RefSeq"/>
        </authorList>
    </citation>
    <scope>IDENTIFICATION</scope>
</reference>
<organism evidence="2 3">
    <name type="scientific">Bicyclus anynana</name>
    <name type="common">Squinting bush brown butterfly</name>
    <dbReference type="NCBI Taxonomy" id="110368"/>
    <lineage>
        <taxon>Eukaryota</taxon>
        <taxon>Metazoa</taxon>
        <taxon>Ecdysozoa</taxon>
        <taxon>Arthropoda</taxon>
        <taxon>Hexapoda</taxon>
        <taxon>Insecta</taxon>
        <taxon>Pterygota</taxon>
        <taxon>Neoptera</taxon>
        <taxon>Endopterygota</taxon>
        <taxon>Lepidoptera</taxon>
        <taxon>Glossata</taxon>
        <taxon>Ditrysia</taxon>
        <taxon>Papilionoidea</taxon>
        <taxon>Nymphalidae</taxon>
        <taxon>Satyrinae</taxon>
        <taxon>Satyrini</taxon>
        <taxon>Mycalesina</taxon>
        <taxon>Bicyclus</taxon>
    </lineage>
</organism>
<evidence type="ECO:0000313" key="3">
    <source>
        <dbReference type="RefSeq" id="XP_052744239.1"/>
    </source>
</evidence>